<organism evidence="2 3">
    <name type="scientific">Nelumbo nucifera</name>
    <name type="common">Sacred lotus</name>
    <dbReference type="NCBI Taxonomy" id="4432"/>
    <lineage>
        <taxon>Eukaryota</taxon>
        <taxon>Viridiplantae</taxon>
        <taxon>Streptophyta</taxon>
        <taxon>Embryophyta</taxon>
        <taxon>Tracheophyta</taxon>
        <taxon>Spermatophyta</taxon>
        <taxon>Magnoliopsida</taxon>
        <taxon>Proteales</taxon>
        <taxon>Nelumbonaceae</taxon>
        <taxon>Nelumbo</taxon>
    </lineage>
</organism>
<sequence length="86" mass="9877">MGKANRKKQEAEIVKTAYQNYWNVDWTTVVSDLLSPEGKKEIGRNRKPKPSGLPGLQRLERRRECRCSATTSRLGGYRALEQIKTK</sequence>
<accession>A0A822YRK9</accession>
<comment type="caution">
    <text evidence="2">The sequence shown here is derived from an EMBL/GenBank/DDBJ whole genome shotgun (WGS) entry which is preliminary data.</text>
</comment>
<dbReference type="AlphaFoldDB" id="A0A822YRK9"/>
<keyword evidence="3" id="KW-1185">Reference proteome</keyword>
<evidence type="ECO:0000313" key="2">
    <source>
        <dbReference type="EMBL" id="DAD33416.1"/>
    </source>
</evidence>
<feature type="region of interest" description="Disordered" evidence="1">
    <location>
        <begin position="37"/>
        <end position="59"/>
    </location>
</feature>
<dbReference type="Proteomes" id="UP000607653">
    <property type="component" value="Unassembled WGS sequence"/>
</dbReference>
<protein>
    <submittedName>
        <fullName evidence="2">Uncharacterized protein</fullName>
    </submittedName>
</protein>
<evidence type="ECO:0000313" key="3">
    <source>
        <dbReference type="Proteomes" id="UP000607653"/>
    </source>
</evidence>
<dbReference type="EMBL" id="DUZY01000003">
    <property type="protein sequence ID" value="DAD33416.1"/>
    <property type="molecule type" value="Genomic_DNA"/>
</dbReference>
<name>A0A822YRK9_NELNU</name>
<reference evidence="2 3" key="1">
    <citation type="journal article" date="2020" name="Mol. Biol. Evol.">
        <title>Distinct Expression and Methylation Patterns for Genes with Different Fates following a Single Whole-Genome Duplication in Flowering Plants.</title>
        <authorList>
            <person name="Shi T."/>
            <person name="Rahmani R.S."/>
            <person name="Gugger P.F."/>
            <person name="Wang M."/>
            <person name="Li H."/>
            <person name="Zhang Y."/>
            <person name="Li Z."/>
            <person name="Wang Q."/>
            <person name="Van de Peer Y."/>
            <person name="Marchal K."/>
            <person name="Chen J."/>
        </authorList>
    </citation>
    <scope>NUCLEOTIDE SEQUENCE [LARGE SCALE GENOMIC DNA]</scope>
    <source>
        <tissue evidence="2">Leaf</tissue>
    </source>
</reference>
<proteinExistence type="predicted"/>
<gene>
    <name evidence="2" type="ORF">HUJ06_012267</name>
</gene>
<evidence type="ECO:0000256" key="1">
    <source>
        <dbReference type="SAM" id="MobiDB-lite"/>
    </source>
</evidence>